<feature type="compositionally biased region" description="Basic and acidic residues" evidence="2">
    <location>
        <begin position="219"/>
        <end position="234"/>
    </location>
</feature>
<evidence type="ECO:0000256" key="2">
    <source>
        <dbReference type="SAM" id="MobiDB-lite"/>
    </source>
</evidence>
<keyword evidence="1" id="KW-0378">Hydrolase</keyword>
<dbReference type="AlphaFoldDB" id="A0A7J6KQ94"/>
<organism evidence="4 5">
    <name type="scientific">Perkinsus chesapeaki</name>
    <name type="common">Clam parasite</name>
    <name type="synonym">Perkinsus andrewsi</name>
    <dbReference type="NCBI Taxonomy" id="330153"/>
    <lineage>
        <taxon>Eukaryota</taxon>
        <taxon>Sar</taxon>
        <taxon>Alveolata</taxon>
        <taxon>Perkinsozoa</taxon>
        <taxon>Perkinsea</taxon>
        <taxon>Perkinsida</taxon>
        <taxon>Perkinsidae</taxon>
        <taxon>Perkinsus</taxon>
    </lineage>
</organism>
<evidence type="ECO:0000313" key="5">
    <source>
        <dbReference type="Proteomes" id="UP000591131"/>
    </source>
</evidence>
<dbReference type="SUPFAM" id="SSF50630">
    <property type="entry name" value="Acid proteases"/>
    <property type="match status" value="1"/>
</dbReference>
<evidence type="ECO:0000313" key="4">
    <source>
        <dbReference type="EMBL" id="KAF4649012.1"/>
    </source>
</evidence>
<sequence>SEVKKTFRLHRIAELGSAKTHESRAVFALKRREAADMKLKPNVEILSTGNYESGAVKNDPHKLPLQVSVPFDGPSTVLPYTMFRTAMVTARKFYKLTEDEMVIYLFRNLSPGLGLDITTDIGEADATLTAIWSALDERYASMDTPSGVATRWERLYMRTGENVSDFCRRLRNEAHLFRSVTGVILTPEKELRASLESVYMHRLTSLTLEEVREAAIYAENKDRRGSPDPSVNRRDHTKKPKSVESHTEAPAVTGKPSSSCGNCLEHNIKGADKHTRDTCWKDPANSAIVPAWYKLRPKSKNDGADGKTDGKVFFSKDSSLRYLRGTAAGFGIRLVIDTGADYTIMSRQAAEDCRVSHLELLNEPIMIGSLSSSASLRLSERGRLQVSVEGESGHCTTVTIYVYLVNGELLHESLRNATVLLGMGTLSEIKGEDCLLSGHKRCVRYRRQDMLRNSEHVSGESPLSHFQAIVHWPFSLTAVSNKDP</sequence>
<dbReference type="GO" id="GO:0004190">
    <property type="term" value="F:aspartic-type endopeptidase activity"/>
    <property type="evidence" value="ECO:0007669"/>
    <property type="project" value="InterPro"/>
</dbReference>
<dbReference type="GO" id="GO:0006508">
    <property type="term" value="P:proteolysis"/>
    <property type="evidence" value="ECO:0007669"/>
    <property type="project" value="InterPro"/>
</dbReference>
<feature type="region of interest" description="Disordered" evidence="2">
    <location>
        <begin position="219"/>
        <end position="258"/>
    </location>
</feature>
<feature type="non-terminal residue" evidence="4">
    <location>
        <position position="1"/>
    </location>
</feature>
<keyword evidence="5" id="KW-1185">Reference proteome</keyword>
<dbReference type="Gene3D" id="2.40.70.10">
    <property type="entry name" value="Acid Proteases"/>
    <property type="match status" value="1"/>
</dbReference>
<comment type="caution">
    <text evidence="4">The sequence shown here is derived from an EMBL/GenBank/DDBJ whole genome shotgun (WGS) entry which is preliminary data.</text>
</comment>
<gene>
    <name evidence="4" type="ORF">FOL47_002548</name>
</gene>
<proteinExistence type="predicted"/>
<feature type="domain" description="Peptidase A2" evidence="3">
    <location>
        <begin position="332"/>
        <end position="347"/>
    </location>
</feature>
<reference evidence="4 5" key="1">
    <citation type="submission" date="2020-04" db="EMBL/GenBank/DDBJ databases">
        <title>Perkinsus chesapeaki whole genome sequence.</title>
        <authorList>
            <person name="Bogema D.R."/>
        </authorList>
    </citation>
    <scope>NUCLEOTIDE SEQUENCE [LARGE SCALE GENOMIC DNA]</scope>
    <source>
        <strain evidence="4">ATCC PRA-425</strain>
    </source>
</reference>
<dbReference type="InterPro" id="IPR021109">
    <property type="entry name" value="Peptidase_aspartic_dom_sf"/>
</dbReference>
<dbReference type="InterPro" id="IPR001995">
    <property type="entry name" value="Peptidase_A2_cat"/>
</dbReference>
<dbReference type="Proteomes" id="UP000591131">
    <property type="component" value="Unassembled WGS sequence"/>
</dbReference>
<dbReference type="EMBL" id="JAAPAO010001701">
    <property type="protein sequence ID" value="KAF4649012.1"/>
    <property type="molecule type" value="Genomic_DNA"/>
</dbReference>
<dbReference type="PROSITE" id="PS50175">
    <property type="entry name" value="ASP_PROT_RETROV"/>
    <property type="match status" value="1"/>
</dbReference>
<protein>
    <recommendedName>
        <fullName evidence="3">Peptidase A2 domain-containing protein</fullName>
    </recommendedName>
</protein>
<evidence type="ECO:0000256" key="1">
    <source>
        <dbReference type="ARBA" id="ARBA00022801"/>
    </source>
</evidence>
<evidence type="ECO:0000259" key="3">
    <source>
        <dbReference type="PROSITE" id="PS50175"/>
    </source>
</evidence>
<accession>A0A7J6KQ94</accession>
<name>A0A7J6KQ94_PERCH</name>
<feature type="non-terminal residue" evidence="4">
    <location>
        <position position="484"/>
    </location>
</feature>